<dbReference type="KEGG" id="csq:CSCA_1376"/>
<evidence type="ECO:0000313" key="2">
    <source>
        <dbReference type="Proteomes" id="UP000033115"/>
    </source>
</evidence>
<dbReference type="STRING" id="1548.CSCA_1376"/>
<dbReference type="AlphaFoldDB" id="A0A0E3GQF9"/>
<organism evidence="1 2">
    <name type="scientific">Clostridium scatologenes</name>
    <dbReference type="NCBI Taxonomy" id="1548"/>
    <lineage>
        <taxon>Bacteria</taxon>
        <taxon>Bacillati</taxon>
        <taxon>Bacillota</taxon>
        <taxon>Clostridia</taxon>
        <taxon>Eubacteriales</taxon>
        <taxon>Clostridiaceae</taxon>
        <taxon>Clostridium</taxon>
    </lineage>
</organism>
<dbReference type="EMBL" id="CP009933">
    <property type="protein sequence ID" value="AKA68501.1"/>
    <property type="molecule type" value="Genomic_DNA"/>
</dbReference>
<sequence>MTVPELLKSKKTIFLFTQHGWAWYACGSRYYKVSGNIILPVDK</sequence>
<reference evidence="1 2" key="1">
    <citation type="journal article" date="2015" name="J. Biotechnol.">
        <title>Complete genome sequence of a malodorant-producing acetogen, Clostridium scatologenes ATCC 25775(T).</title>
        <authorList>
            <person name="Zhu Z."/>
            <person name="Guo T."/>
            <person name="Zheng H."/>
            <person name="Song T."/>
            <person name="Ouyang P."/>
            <person name="Xie J."/>
        </authorList>
    </citation>
    <scope>NUCLEOTIDE SEQUENCE [LARGE SCALE GENOMIC DNA]</scope>
    <source>
        <strain evidence="1 2">ATCC 25775</strain>
    </source>
</reference>
<dbReference type="HOGENOM" id="CLU_3231916_0_0_9"/>
<dbReference type="RefSeq" id="WP_278280495.1">
    <property type="nucleotide sequence ID" value="NZ_CP009933.1"/>
</dbReference>
<proteinExistence type="predicted"/>
<name>A0A0E3GQF9_CLOSL</name>
<protein>
    <submittedName>
        <fullName evidence="1">Uncharacterized protein</fullName>
    </submittedName>
</protein>
<gene>
    <name evidence="1" type="ORF">CSCA_1376</name>
</gene>
<evidence type="ECO:0000313" key="1">
    <source>
        <dbReference type="EMBL" id="AKA68501.1"/>
    </source>
</evidence>
<dbReference type="Proteomes" id="UP000033115">
    <property type="component" value="Chromosome"/>
</dbReference>
<keyword evidence="2" id="KW-1185">Reference proteome</keyword>
<accession>A0A0E3GQF9</accession>